<sequence length="529" mass="61187">MNMNDTYKFEVFDIKDEAGNIIQSRDDSLDKLTLQKRNLVKISGPEKTNRHSVQGTDIFEVEFKYTGIRLLSMGWSQQRHFSDIFLDFTIPPGEPNAGLPCEKICLTGANGSGKTTILRALQGLYRADGFLFGSNKENIYYTFSSIVFNRIQWTSFYFDDGTNGVKSFLLRGEGAEKIIKLINTSTDLSHEKYLNSLTEFQNNTNLLKKSFDFLDFQEHINKKRKTCLSVISPDESSHGSRAMTLPYNLNTLLQTKRGLQESQQTIGNDNIASFWSELIYLIQKRESEFKLFAESESAKDENLAYKKIKDTFDNEHPEFLYYLSNIWNDILNLVGLEFKPEFFKNPETLTDNIEYFFRYKNNPDQPLQFQQLSGGLKNYLLKIGHIATLWFGKSIPSSFLLLDEPDNGLFPGYVEGLIDKYLEISSGAQMFVTTHNPQIAKQFKPYERIILNINEDNRIHASRGVLNEGYSTEKYLLEEFNVENFYTGETLNNFNFYKYLINKIKIEKDNEKKNILLKNLASIKNKYGF</sequence>
<proteinExistence type="predicted"/>
<dbReference type="GO" id="GO:0005524">
    <property type="term" value="F:ATP binding"/>
    <property type="evidence" value="ECO:0007669"/>
    <property type="project" value="InterPro"/>
</dbReference>
<dbReference type="InterPro" id="IPR003959">
    <property type="entry name" value="ATPase_AAA_core"/>
</dbReference>
<dbReference type="AlphaFoldDB" id="A0A3B0XK82"/>
<evidence type="ECO:0000259" key="1">
    <source>
        <dbReference type="SMART" id="SM00382"/>
    </source>
</evidence>
<dbReference type="CDD" id="cd00267">
    <property type="entry name" value="ABC_ATPase"/>
    <property type="match status" value="1"/>
</dbReference>
<accession>A0A3B0XK82</accession>
<feature type="domain" description="AAA+ ATPase" evidence="1">
    <location>
        <begin position="100"/>
        <end position="465"/>
    </location>
</feature>
<name>A0A3B0XK82_9ZZZZ</name>
<dbReference type="InterPro" id="IPR027417">
    <property type="entry name" value="P-loop_NTPase"/>
</dbReference>
<dbReference type="Gene3D" id="3.40.50.300">
    <property type="entry name" value="P-loop containing nucleotide triphosphate hydrolases"/>
    <property type="match status" value="2"/>
</dbReference>
<dbReference type="EMBL" id="UOFJ01000373">
    <property type="protein sequence ID" value="VAW68865.1"/>
    <property type="molecule type" value="Genomic_DNA"/>
</dbReference>
<dbReference type="SUPFAM" id="SSF52540">
    <property type="entry name" value="P-loop containing nucleoside triphosphate hydrolases"/>
    <property type="match status" value="1"/>
</dbReference>
<dbReference type="GO" id="GO:0016887">
    <property type="term" value="F:ATP hydrolysis activity"/>
    <property type="evidence" value="ECO:0007669"/>
    <property type="project" value="InterPro"/>
</dbReference>
<dbReference type="SMART" id="SM00382">
    <property type="entry name" value="AAA"/>
    <property type="match status" value="1"/>
</dbReference>
<gene>
    <name evidence="2" type="ORF">MNBD_GAMMA10-1177</name>
</gene>
<dbReference type="PANTHER" id="PTHR43581:SF2">
    <property type="entry name" value="EXCINUCLEASE ATPASE SUBUNIT"/>
    <property type="match status" value="1"/>
</dbReference>
<dbReference type="PANTHER" id="PTHR43581">
    <property type="entry name" value="ATP/GTP PHOSPHATASE"/>
    <property type="match status" value="1"/>
</dbReference>
<dbReference type="InterPro" id="IPR051396">
    <property type="entry name" value="Bact_Antivir_Def_Nuclease"/>
</dbReference>
<reference evidence="2" key="1">
    <citation type="submission" date="2018-06" db="EMBL/GenBank/DDBJ databases">
        <authorList>
            <person name="Zhirakovskaya E."/>
        </authorList>
    </citation>
    <scope>NUCLEOTIDE SEQUENCE</scope>
</reference>
<protein>
    <recommendedName>
        <fullName evidence="1">AAA+ ATPase domain-containing protein</fullName>
    </recommendedName>
</protein>
<dbReference type="InterPro" id="IPR003593">
    <property type="entry name" value="AAA+_ATPase"/>
</dbReference>
<organism evidence="2">
    <name type="scientific">hydrothermal vent metagenome</name>
    <dbReference type="NCBI Taxonomy" id="652676"/>
    <lineage>
        <taxon>unclassified sequences</taxon>
        <taxon>metagenomes</taxon>
        <taxon>ecological metagenomes</taxon>
    </lineage>
</organism>
<dbReference type="Pfam" id="PF13304">
    <property type="entry name" value="AAA_21"/>
    <property type="match status" value="1"/>
</dbReference>
<evidence type="ECO:0000313" key="2">
    <source>
        <dbReference type="EMBL" id="VAW68865.1"/>
    </source>
</evidence>